<evidence type="ECO:0000259" key="2">
    <source>
        <dbReference type="SMART" id="SM00226"/>
    </source>
</evidence>
<dbReference type="SMART" id="SM00226">
    <property type="entry name" value="LMWPc"/>
    <property type="match status" value="1"/>
</dbReference>
<sequence length="131" mass="14745">MSKKKIAFICVHNSCRSQIAEALGKHLASDVFESYSAGTEIKSSINQDAVRIMKEMYGIDMEQTQYSKLILDIPKPDIAISMGCNVGCPFIGRAFDDNWGLEDPTEKSDDEFVITIKKIEEHIIKLKEELT</sequence>
<dbReference type="PANTHER" id="PTHR43428:SF1">
    <property type="entry name" value="ARSENATE REDUCTASE"/>
    <property type="match status" value="1"/>
</dbReference>
<dbReference type="EMBL" id="JACRSW010000014">
    <property type="protein sequence ID" value="MBC8556882.1"/>
    <property type="molecule type" value="Genomic_DNA"/>
</dbReference>
<dbReference type="RefSeq" id="WP_249303384.1">
    <property type="nucleotide sequence ID" value="NZ_JACRSW010000014.1"/>
</dbReference>
<evidence type="ECO:0000313" key="3">
    <source>
        <dbReference type="EMBL" id="MBC8556882.1"/>
    </source>
</evidence>
<dbReference type="InterPro" id="IPR036196">
    <property type="entry name" value="Ptyr_pPase_sf"/>
</dbReference>
<dbReference type="Gene3D" id="3.40.50.2300">
    <property type="match status" value="1"/>
</dbReference>
<keyword evidence="4" id="KW-1185">Reference proteome</keyword>
<gene>
    <name evidence="3" type="ORF">H8700_04070</name>
</gene>
<accession>A0ABR7MUF1</accession>
<dbReference type="Proteomes" id="UP000637513">
    <property type="component" value="Unassembled WGS sequence"/>
</dbReference>
<dbReference type="PANTHER" id="PTHR43428">
    <property type="entry name" value="ARSENATE REDUCTASE"/>
    <property type="match status" value="1"/>
</dbReference>
<feature type="domain" description="Phosphotyrosine protein phosphatase I" evidence="2">
    <location>
        <begin position="4"/>
        <end position="129"/>
    </location>
</feature>
<comment type="caution">
    <text evidence="3">The sequence shown here is derived from an EMBL/GenBank/DDBJ whole genome shotgun (WGS) entry which is preliminary data.</text>
</comment>
<evidence type="ECO:0000256" key="1">
    <source>
        <dbReference type="ARBA" id="ARBA00022849"/>
    </source>
</evidence>
<dbReference type="Pfam" id="PF01451">
    <property type="entry name" value="LMWPc"/>
    <property type="match status" value="1"/>
</dbReference>
<proteinExistence type="predicted"/>
<name>A0ABR7MUF1_9FIRM</name>
<reference evidence="3 4" key="1">
    <citation type="submission" date="2020-08" db="EMBL/GenBank/DDBJ databases">
        <title>Genome public.</title>
        <authorList>
            <person name="Liu C."/>
            <person name="Sun Q."/>
        </authorList>
    </citation>
    <scope>NUCLEOTIDE SEQUENCE [LARGE SCALE GENOMIC DNA]</scope>
    <source>
        <strain evidence="3 4">BX3</strain>
    </source>
</reference>
<keyword evidence="1" id="KW-0059">Arsenical resistance</keyword>
<dbReference type="InterPro" id="IPR023485">
    <property type="entry name" value="Ptyr_pPase"/>
</dbReference>
<organism evidence="3 4">
    <name type="scientific">Jutongia hominis</name>
    <dbReference type="NCBI Taxonomy" id="2763664"/>
    <lineage>
        <taxon>Bacteria</taxon>
        <taxon>Bacillati</taxon>
        <taxon>Bacillota</taxon>
        <taxon>Clostridia</taxon>
        <taxon>Lachnospirales</taxon>
        <taxon>Lachnospiraceae</taxon>
        <taxon>Jutongia</taxon>
    </lineage>
</organism>
<dbReference type="SUPFAM" id="SSF52788">
    <property type="entry name" value="Phosphotyrosine protein phosphatases I"/>
    <property type="match status" value="1"/>
</dbReference>
<evidence type="ECO:0000313" key="4">
    <source>
        <dbReference type="Proteomes" id="UP000637513"/>
    </source>
</evidence>
<protein>
    <submittedName>
        <fullName evidence="3">Arsenate reductase ArsC</fullName>
    </submittedName>
</protein>